<evidence type="ECO:0000313" key="1">
    <source>
        <dbReference type="EMBL" id="TXJ59164.1"/>
    </source>
</evidence>
<name>A0A5C8GBA7_9BACT</name>
<dbReference type="AlphaFoldDB" id="A0A5C8GBA7"/>
<reference evidence="2" key="1">
    <citation type="submission" date="2019-05" db="EMBL/GenBank/DDBJ databases">
        <title>Prevotella brunnea sp. nov., isolated from a wound of a patient.</title>
        <authorList>
            <person name="Buhl M."/>
        </authorList>
    </citation>
    <scope>NUCLEOTIDE SEQUENCE [LARGE SCALE GENOMIC DNA]</scope>
    <source>
        <strain evidence="2">A2672</strain>
    </source>
</reference>
<proteinExistence type="predicted"/>
<sequence length="106" mass="12345">MAKNFKLCGIVRENRWRYLKFKEPFLRILLLDHTIFTAIHCFRKSSCQYSEKMLIFIVIIHGIVNGGRKVPTLLEALLAMVDITTQISGYQKTFAIYNIPYCLDSL</sequence>
<evidence type="ECO:0000313" key="2">
    <source>
        <dbReference type="Proteomes" id="UP000321612"/>
    </source>
</evidence>
<dbReference type="Proteomes" id="UP000321612">
    <property type="component" value="Unassembled WGS sequence"/>
</dbReference>
<organism evidence="1 2">
    <name type="scientific">Prevotella brunnea</name>
    <dbReference type="NCBI Taxonomy" id="2508867"/>
    <lineage>
        <taxon>Bacteria</taxon>
        <taxon>Pseudomonadati</taxon>
        <taxon>Bacteroidota</taxon>
        <taxon>Bacteroidia</taxon>
        <taxon>Bacteroidales</taxon>
        <taxon>Prevotellaceae</taxon>
        <taxon>Prevotella</taxon>
    </lineage>
</organism>
<dbReference type="EMBL" id="SDIK01000078">
    <property type="protein sequence ID" value="TXJ59164.1"/>
    <property type="molecule type" value="Genomic_DNA"/>
</dbReference>
<keyword evidence="2" id="KW-1185">Reference proteome</keyword>
<dbReference type="RefSeq" id="WP_130829430.1">
    <property type="nucleotide sequence ID" value="NZ_SDIK01000078.1"/>
</dbReference>
<comment type="caution">
    <text evidence="1">The sequence shown here is derived from an EMBL/GenBank/DDBJ whole genome shotgun (WGS) entry which is preliminary data.</text>
</comment>
<accession>A0A5C8GBA7</accession>
<gene>
    <name evidence="1" type="ORF">ETF27_09620</name>
</gene>
<protein>
    <submittedName>
        <fullName evidence="1">Uncharacterized protein</fullName>
    </submittedName>
</protein>